<keyword evidence="1" id="KW-1133">Transmembrane helix</keyword>
<feature type="transmembrane region" description="Helical" evidence="1">
    <location>
        <begin position="56"/>
        <end position="76"/>
    </location>
</feature>
<accession>A0A7G9S160</accession>
<keyword evidence="3" id="KW-1185">Reference proteome</keyword>
<organism evidence="2 3">
    <name type="scientific">Erysipelothrix inopinata</name>
    <dbReference type="NCBI Taxonomy" id="225084"/>
    <lineage>
        <taxon>Bacteria</taxon>
        <taxon>Bacillati</taxon>
        <taxon>Bacillota</taxon>
        <taxon>Erysipelotrichia</taxon>
        <taxon>Erysipelotrichales</taxon>
        <taxon>Erysipelotrichaceae</taxon>
        <taxon>Erysipelothrix</taxon>
    </lineage>
</organism>
<protein>
    <submittedName>
        <fullName evidence="2">DUF805 domain-containing protein</fullName>
    </submittedName>
</protein>
<keyword evidence="1" id="KW-0812">Transmembrane</keyword>
<dbReference type="Pfam" id="PF05656">
    <property type="entry name" value="DUF805"/>
    <property type="match status" value="1"/>
</dbReference>
<dbReference type="Proteomes" id="UP000515928">
    <property type="component" value="Chromosome"/>
</dbReference>
<gene>
    <name evidence="2" type="ORF">H9L01_04325</name>
</gene>
<evidence type="ECO:0000313" key="3">
    <source>
        <dbReference type="Proteomes" id="UP000515928"/>
    </source>
</evidence>
<proteinExistence type="predicted"/>
<evidence type="ECO:0000313" key="2">
    <source>
        <dbReference type="EMBL" id="QNN61585.1"/>
    </source>
</evidence>
<sequence>MNYLKSYFDHMFNSQGRISRHDFWMTMLWVMLFNFGVNIILGIVSSMIGKVVKLPTLMYIVVTTITIIMLLSTISMQIRRLHDTGKSTLFIFFNLIPVIGQFIVIYFYCLPGDVNANDYGYPETVN</sequence>
<dbReference type="EMBL" id="CP060715">
    <property type="protein sequence ID" value="QNN61585.1"/>
    <property type="molecule type" value="Genomic_DNA"/>
</dbReference>
<dbReference type="KEGG" id="eio:H9L01_04325"/>
<dbReference type="PANTHER" id="PTHR34980">
    <property type="entry name" value="INNER MEMBRANE PROTEIN-RELATED-RELATED"/>
    <property type="match status" value="1"/>
</dbReference>
<keyword evidence="1" id="KW-0472">Membrane</keyword>
<feature type="transmembrane region" description="Helical" evidence="1">
    <location>
        <begin position="88"/>
        <end position="108"/>
    </location>
</feature>
<dbReference type="AlphaFoldDB" id="A0A7G9S160"/>
<dbReference type="GO" id="GO:0005886">
    <property type="term" value="C:plasma membrane"/>
    <property type="evidence" value="ECO:0007669"/>
    <property type="project" value="TreeGrafter"/>
</dbReference>
<dbReference type="RefSeq" id="WP_187534784.1">
    <property type="nucleotide sequence ID" value="NZ_CBCSHU010000003.1"/>
</dbReference>
<name>A0A7G9S160_9FIRM</name>
<dbReference type="InterPro" id="IPR008523">
    <property type="entry name" value="DUF805"/>
</dbReference>
<feature type="transmembrane region" description="Helical" evidence="1">
    <location>
        <begin position="21"/>
        <end position="44"/>
    </location>
</feature>
<evidence type="ECO:0000256" key="1">
    <source>
        <dbReference type="SAM" id="Phobius"/>
    </source>
</evidence>
<reference evidence="2 3" key="1">
    <citation type="submission" date="2020-08" db="EMBL/GenBank/DDBJ databases">
        <title>Genome sequence of Erysipelothrix inopinata DSM 15511T.</title>
        <authorList>
            <person name="Hyun D.-W."/>
            <person name="Bae J.-W."/>
        </authorList>
    </citation>
    <scope>NUCLEOTIDE SEQUENCE [LARGE SCALE GENOMIC DNA]</scope>
    <source>
        <strain evidence="2 3">DSM 15511</strain>
    </source>
</reference>
<dbReference type="PANTHER" id="PTHR34980:SF2">
    <property type="entry name" value="INNER MEMBRANE PROTEIN YHAH-RELATED"/>
    <property type="match status" value="1"/>
</dbReference>